<dbReference type="PANTHER" id="PTHR15555:SF0">
    <property type="entry name" value="ZINC FINGER HIT DOMAIN-CONTAINING PROTEIN 2"/>
    <property type="match status" value="1"/>
</dbReference>
<dbReference type="InterPro" id="IPR007529">
    <property type="entry name" value="Znf_HIT"/>
</dbReference>
<dbReference type="AlphaFoldDB" id="A0A5J4U1T1"/>
<reference evidence="3 4" key="1">
    <citation type="submission" date="2019-03" db="EMBL/GenBank/DDBJ databases">
        <title>Single cell metagenomics reveals metabolic interactions within the superorganism composed of flagellate Streblomastix strix and complex community of Bacteroidetes bacteria on its surface.</title>
        <authorList>
            <person name="Treitli S.C."/>
            <person name="Kolisko M."/>
            <person name="Husnik F."/>
            <person name="Keeling P."/>
            <person name="Hampl V."/>
        </authorList>
    </citation>
    <scope>NUCLEOTIDE SEQUENCE [LARGE SCALE GENOMIC DNA]</scope>
    <source>
        <strain evidence="3">ST1C</strain>
    </source>
</reference>
<keyword evidence="1" id="KW-0479">Metal-binding</keyword>
<proteinExistence type="predicted"/>
<dbReference type="PROSITE" id="PS51083">
    <property type="entry name" value="ZF_HIT"/>
    <property type="match status" value="1"/>
</dbReference>
<dbReference type="EMBL" id="SNRW01021788">
    <property type="protein sequence ID" value="KAA6364334.1"/>
    <property type="molecule type" value="Genomic_DNA"/>
</dbReference>
<dbReference type="GO" id="GO:0008270">
    <property type="term" value="F:zinc ion binding"/>
    <property type="evidence" value="ECO:0007669"/>
    <property type="project" value="UniProtKB-UniRule"/>
</dbReference>
<dbReference type="PANTHER" id="PTHR15555">
    <property type="entry name" value="ZINC FINGER HIT DOMAIN CONTAINING PROTEIN 2 PROTEIN FON -RELATED"/>
    <property type="match status" value="1"/>
</dbReference>
<evidence type="ECO:0000256" key="1">
    <source>
        <dbReference type="PROSITE-ProRule" id="PRU00453"/>
    </source>
</evidence>
<evidence type="ECO:0000259" key="2">
    <source>
        <dbReference type="PROSITE" id="PS51083"/>
    </source>
</evidence>
<keyword evidence="1" id="KW-0862">Zinc</keyword>
<feature type="domain" description="HIT-type" evidence="2">
    <location>
        <begin position="7"/>
        <end position="43"/>
    </location>
</feature>
<sequence>MSRVDIQYICHCGCKICPYRCPSCGAPYCSVNCYRTHSPSQGCAEAFFRRQVAEQLHSTKSSHDERITLEKTLQRIYEEYGDQSEFMNAFRCGELESMIPPYRGWWEEDEPKLIHEIDEKQDDDQVENKHIVLNDDSCGRFGEIFIKAPFNVHLYVHASDLLYCYCYINRLYNGDLNYSQRNYETASSSEITSHNEDDEQQLDMMKDAIQVVMRLSSVIGIKNVDSAQKLDKQKKDKKSISNQQLLQKQNVMQSAQTQKEQEIPYPQSVRIALLHCIESSLGYDKIIRNSDDEKLENDERRDFIERAPINSRQFALICCSDLRKLVCGNSLDNQTQNQQSNEKQVKNIAQALEDLQSLFRVFSNEEEILFSANEVNGKQIRELKENHVHVNQLKKVERKLFFFVSWAHHVLMNSKKIYKEEGPQQRSSAFDSKLQDNACLSSVNSTIIKMQTEIAAECDFFLSTLHLNDRK</sequence>
<gene>
    <name evidence="3" type="ORF">EZS28_040139</name>
</gene>
<evidence type="ECO:0000313" key="4">
    <source>
        <dbReference type="Proteomes" id="UP000324800"/>
    </source>
</evidence>
<comment type="caution">
    <text evidence="3">The sequence shown here is derived from an EMBL/GenBank/DDBJ whole genome shotgun (WGS) entry which is preliminary data.</text>
</comment>
<organism evidence="3 4">
    <name type="scientific">Streblomastix strix</name>
    <dbReference type="NCBI Taxonomy" id="222440"/>
    <lineage>
        <taxon>Eukaryota</taxon>
        <taxon>Metamonada</taxon>
        <taxon>Preaxostyla</taxon>
        <taxon>Oxymonadida</taxon>
        <taxon>Streblomastigidae</taxon>
        <taxon>Streblomastix</taxon>
    </lineage>
</organism>
<evidence type="ECO:0000313" key="3">
    <source>
        <dbReference type="EMBL" id="KAA6364334.1"/>
    </source>
</evidence>
<dbReference type="Proteomes" id="UP000324800">
    <property type="component" value="Unassembled WGS sequence"/>
</dbReference>
<dbReference type="OrthoDB" id="18412at2759"/>
<accession>A0A5J4U1T1</accession>
<dbReference type="Gene3D" id="3.30.60.190">
    <property type="match status" value="1"/>
</dbReference>
<name>A0A5J4U1T1_9EUKA</name>
<keyword evidence="1" id="KW-0863">Zinc-finger</keyword>
<protein>
    <recommendedName>
        <fullName evidence="2">HIT-type domain-containing protein</fullName>
    </recommendedName>
</protein>
<dbReference type="CDD" id="cd23024">
    <property type="entry name" value="zf-HIT_ZNHIT2-3"/>
    <property type="match status" value="1"/>
</dbReference>
<dbReference type="InterPro" id="IPR039646">
    <property type="entry name" value="ZNHIT2"/>
</dbReference>